<dbReference type="RefSeq" id="WP_092478410.1">
    <property type="nucleotide sequence ID" value="NZ_FOHN01000019.1"/>
</dbReference>
<proteinExistence type="predicted"/>
<sequence length="313" mass="35758">MRYISELHEGETISITYLCKNKQMLKTKAGKSYCSLALQDKTGILDAKIWEMSNAIENFEAMDFIHVDGQLTCFQGALQLNVRRIRRAQEGEYDPVDYIPTSKRDIKEMFGELLTYVNSIKNPYLSKLAKSFFVEDNEFQKAFMYHSAAKSVHHSFMGGLVEHTLGVTKLSDYLAMNYPFLNRDILVTAAMFHDIGKTVELSNFPENDYTDDGQLLGHIYIGTEMVGERIRSIPGFPHKLSAQLRHCILAHHGELEYGSPKKPATAEALALSFADNTDAKMQTVREVLENADEKQEWLGYNRFFESNIRRSEK</sequence>
<dbReference type="PROSITE" id="PS51831">
    <property type="entry name" value="HD"/>
    <property type="match status" value="1"/>
</dbReference>
<name>A0A1I0E8Q7_9FIRM</name>
<keyword evidence="1" id="KW-0378">Hydrolase</keyword>
<dbReference type="InterPro" id="IPR006674">
    <property type="entry name" value="HD_domain"/>
</dbReference>
<dbReference type="InterPro" id="IPR003607">
    <property type="entry name" value="HD/PDEase_dom"/>
</dbReference>
<dbReference type="AlphaFoldDB" id="A0A1I0E8Q7"/>
<accession>A0A1I0E8Q7</accession>
<protein>
    <submittedName>
        <fullName evidence="3">3'-5' exoribonuclease</fullName>
    </submittedName>
</protein>
<keyword evidence="4" id="KW-1185">Reference proteome</keyword>
<dbReference type="STRING" id="29364.SAMN04487772_11926"/>
<evidence type="ECO:0000256" key="1">
    <source>
        <dbReference type="ARBA" id="ARBA00022801"/>
    </source>
</evidence>
<organism evidence="3 4">
    <name type="scientific">[Clostridium] polysaccharolyticum</name>
    <dbReference type="NCBI Taxonomy" id="29364"/>
    <lineage>
        <taxon>Bacteria</taxon>
        <taxon>Bacillati</taxon>
        <taxon>Bacillota</taxon>
        <taxon>Clostridia</taxon>
        <taxon>Lachnospirales</taxon>
        <taxon>Lachnospiraceae</taxon>
    </lineage>
</organism>
<evidence type="ECO:0000259" key="2">
    <source>
        <dbReference type="PROSITE" id="PS51831"/>
    </source>
</evidence>
<dbReference type="InterPro" id="IPR050798">
    <property type="entry name" value="YhaM_exoribonuc/phosphodiest"/>
</dbReference>
<dbReference type="SMART" id="SM00471">
    <property type="entry name" value="HDc"/>
    <property type="match status" value="1"/>
</dbReference>
<dbReference type="GO" id="GO:0016787">
    <property type="term" value="F:hydrolase activity"/>
    <property type="evidence" value="ECO:0007669"/>
    <property type="project" value="UniProtKB-KW"/>
</dbReference>
<dbReference type="Gene3D" id="2.40.50.140">
    <property type="entry name" value="Nucleic acid-binding proteins"/>
    <property type="match status" value="1"/>
</dbReference>
<dbReference type="EMBL" id="FOHN01000019">
    <property type="protein sequence ID" value="SET41234.1"/>
    <property type="molecule type" value="Genomic_DNA"/>
</dbReference>
<dbReference type="NCBIfam" id="TIGR00277">
    <property type="entry name" value="HDIG"/>
    <property type="match status" value="1"/>
</dbReference>
<reference evidence="3 4" key="1">
    <citation type="submission" date="2016-10" db="EMBL/GenBank/DDBJ databases">
        <authorList>
            <person name="de Groot N.N."/>
        </authorList>
    </citation>
    <scope>NUCLEOTIDE SEQUENCE [LARGE SCALE GENOMIC DNA]</scope>
    <source>
        <strain evidence="3 4">DSM 1801</strain>
    </source>
</reference>
<dbReference type="PANTHER" id="PTHR37294">
    <property type="entry name" value="3'-5' EXORIBONUCLEASE YHAM"/>
    <property type="match status" value="1"/>
</dbReference>
<dbReference type="PANTHER" id="PTHR37294:SF1">
    <property type="entry name" value="3'-5' EXORIBONUCLEASE YHAM"/>
    <property type="match status" value="1"/>
</dbReference>
<dbReference type="Pfam" id="PF01966">
    <property type="entry name" value="HD"/>
    <property type="match status" value="1"/>
</dbReference>
<dbReference type="Gene3D" id="1.10.3210.10">
    <property type="entry name" value="Hypothetical protein af1432"/>
    <property type="match status" value="1"/>
</dbReference>
<dbReference type="InterPro" id="IPR012340">
    <property type="entry name" value="NA-bd_OB-fold"/>
</dbReference>
<dbReference type="SUPFAM" id="SSF109604">
    <property type="entry name" value="HD-domain/PDEase-like"/>
    <property type="match status" value="1"/>
</dbReference>
<gene>
    <name evidence="3" type="ORF">SAMN04487772_11926</name>
</gene>
<dbReference type="GO" id="GO:0031125">
    <property type="term" value="P:rRNA 3'-end processing"/>
    <property type="evidence" value="ECO:0007669"/>
    <property type="project" value="TreeGrafter"/>
</dbReference>
<dbReference type="CDD" id="cd04492">
    <property type="entry name" value="YhaM_OBF_like"/>
    <property type="match status" value="1"/>
</dbReference>
<dbReference type="Proteomes" id="UP000199800">
    <property type="component" value="Unassembled WGS sequence"/>
</dbReference>
<evidence type="ECO:0000313" key="4">
    <source>
        <dbReference type="Proteomes" id="UP000199800"/>
    </source>
</evidence>
<dbReference type="OrthoDB" id="9778453at2"/>
<dbReference type="CDD" id="cd00077">
    <property type="entry name" value="HDc"/>
    <property type="match status" value="1"/>
</dbReference>
<feature type="domain" description="HD" evidence="2">
    <location>
        <begin position="160"/>
        <end position="280"/>
    </location>
</feature>
<evidence type="ECO:0000313" key="3">
    <source>
        <dbReference type="EMBL" id="SET41234.1"/>
    </source>
</evidence>
<dbReference type="InterPro" id="IPR006675">
    <property type="entry name" value="HDIG_dom"/>
</dbReference>